<feature type="signal peptide" evidence="3">
    <location>
        <begin position="1"/>
        <end position="16"/>
    </location>
</feature>
<evidence type="ECO:0000259" key="4">
    <source>
        <dbReference type="Pfam" id="PF00561"/>
    </source>
</evidence>
<dbReference type="RefSeq" id="XP_008620938.1">
    <property type="nucleotide sequence ID" value="XM_008622716.1"/>
</dbReference>
<accession>T0R826</accession>
<dbReference type="InterPro" id="IPR013595">
    <property type="entry name" value="Pept_S33_TAP-like_C"/>
</dbReference>
<dbReference type="VEuPathDB" id="FungiDB:SDRG_16502"/>
<dbReference type="InterPro" id="IPR000073">
    <property type="entry name" value="AB_hydrolase_1"/>
</dbReference>
<dbReference type="InterPro" id="IPR051601">
    <property type="entry name" value="Serine_prot/Carboxylest_S33"/>
</dbReference>
<protein>
    <recommendedName>
        <fullName evidence="8">AB hydrolase-1 domain-containing protein</fullName>
    </recommendedName>
</protein>
<dbReference type="OMA" id="CYANEKP"/>
<sequence>MVKSIVASAVLALAAASTDPFHWGPCAGNPDLRTECGYLTVPLDHLNETNEATIDIAVQRYRSAAAKPLGTILLNPGGPGASGTALGSPVANYVSGGAYDVLGFDPRGVGKSRPIRCAKDGFAAYVGQYELFSSSGVFYKALSDDQIDRYSSVYGQAMARCRHYDGDYLQYLSTAFVARDMDLMRAALGQDRMHYYGFSYGTVLGATYVNMFPHRVGRVVIDSVVDATKYSNTSASFWANTIANIEDVFDGFATECEAAGPLVCPLAGHDTPLAPRLRSFIQNFTPTVVRGGYDVVQFTSTDLYTLLLLPMYQPAMWPKLAIDLHQLMEGTYVAPPASDVCPLQLEARDLGLNGIPFMGNDIDPTTNTAQSWADGLRAAQKSSPIFGGPWLGTLMMTKYWTTTPIERFAGPWNQTLANKILILNNVHDPVTPLVAAQHMHSIFGANNSVLVVRDGYGHIASTSQPSACIHDIVTAYFSHGILPTTTFCKVDRGPFAAPSALSAVALAAQEMSTIIHKAVPGRKLQRLE</sequence>
<name>T0R826_SAPDV</name>
<evidence type="ECO:0000313" key="7">
    <source>
        <dbReference type="Proteomes" id="UP000030762"/>
    </source>
</evidence>
<comment type="similarity">
    <text evidence="1">Belongs to the peptidase S33 family.</text>
</comment>
<feature type="domain" description="Peptidase S33 tripeptidyl aminopeptidase-like C-terminal" evidence="5">
    <location>
        <begin position="384"/>
        <end position="485"/>
    </location>
</feature>
<dbReference type="STRING" id="1156394.T0R826"/>
<organism evidence="6 7">
    <name type="scientific">Saprolegnia diclina (strain VS20)</name>
    <dbReference type="NCBI Taxonomy" id="1156394"/>
    <lineage>
        <taxon>Eukaryota</taxon>
        <taxon>Sar</taxon>
        <taxon>Stramenopiles</taxon>
        <taxon>Oomycota</taxon>
        <taxon>Saprolegniomycetes</taxon>
        <taxon>Saprolegniales</taxon>
        <taxon>Saprolegniaceae</taxon>
        <taxon>Saprolegnia</taxon>
    </lineage>
</organism>
<evidence type="ECO:0000256" key="3">
    <source>
        <dbReference type="SAM" id="SignalP"/>
    </source>
</evidence>
<dbReference type="SUPFAM" id="SSF53474">
    <property type="entry name" value="alpha/beta-Hydrolases"/>
    <property type="match status" value="1"/>
</dbReference>
<dbReference type="Proteomes" id="UP000030762">
    <property type="component" value="Unassembled WGS sequence"/>
</dbReference>
<proteinExistence type="inferred from homology"/>
<gene>
    <name evidence="6" type="ORF">SDRG_16502</name>
</gene>
<dbReference type="EMBL" id="JH767263">
    <property type="protein sequence ID" value="EQC25647.1"/>
    <property type="molecule type" value="Genomic_DNA"/>
</dbReference>
<evidence type="ECO:0008006" key="8">
    <source>
        <dbReference type="Google" id="ProtNLM"/>
    </source>
</evidence>
<dbReference type="PANTHER" id="PTHR43248">
    <property type="entry name" value="2-SUCCINYL-6-HYDROXY-2,4-CYCLOHEXADIENE-1-CARBOXYLATE SYNTHASE"/>
    <property type="match status" value="1"/>
</dbReference>
<feature type="domain" description="AB hydrolase-1" evidence="4">
    <location>
        <begin position="71"/>
        <end position="256"/>
    </location>
</feature>
<dbReference type="InParanoid" id="T0R826"/>
<dbReference type="Gene3D" id="3.40.50.1820">
    <property type="entry name" value="alpha/beta hydrolase"/>
    <property type="match status" value="1"/>
</dbReference>
<reference evidence="6 7" key="1">
    <citation type="submission" date="2012-04" db="EMBL/GenBank/DDBJ databases">
        <title>The Genome Sequence of Saprolegnia declina VS20.</title>
        <authorList>
            <consortium name="The Broad Institute Genome Sequencing Platform"/>
            <person name="Russ C."/>
            <person name="Nusbaum C."/>
            <person name="Tyler B."/>
            <person name="van West P."/>
            <person name="Dieguez-Uribeondo J."/>
            <person name="de Bruijn I."/>
            <person name="Tripathy S."/>
            <person name="Jiang R."/>
            <person name="Young S.K."/>
            <person name="Zeng Q."/>
            <person name="Gargeya S."/>
            <person name="Fitzgerald M."/>
            <person name="Haas B."/>
            <person name="Abouelleil A."/>
            <person name="Alvarado L."/>
            <person name="Arachchi H.M."/>
            <person name="Berlin A."/>
            <person name="Chapman S.B."/>
            <person name="Goldberg J."/>
            <person name="Griggs A."/>
            <person name="Gujja S."/>
            <person name="Hansen M."/>
            <person name="Howarth C."/>
            <person name="Imamovic A."/>
            <person name="Larimer J."/>
            <person name="McCowen C."/>
            <person name="Montmayeur A."/>
            <person name="Murphy C."/>
            <person name="Neiman D."/>
            <person name="Pearson M."/>
            <person name="Priest M."/>
            <person name="Roberts A."/>
            <person name="Saif S."/>
            <person name="Shea T."/>
            <person name="Sisk P."/>
            <person name="Sykes S."/>
            <person name="Wortman J."/>
            <person name="Nusbaum C."/>
            <person name="Birren B."/>
        </authorList>
    </citation>
    <scope>NUCLEOTIDE SEQUENCE [LARGE SCALE GENOMIC DNA]</scope>
    <source>
        <strain evidence="6 7">VS20</strain>
    </source>
</reference>
<evidence type="ECO:0000256" key="1">
    <source>
        <dbReference type="ARBA" id="ARBA00010088"/>
    </source>
</evidence>
<dbReference type="eggNOG" id="ENOG502RY03">
    <property type="taxonomic scope" value="Eukaryota"/>
</dbReference>
<dbReference type="GO" id="GO:0016787">
    <property type="term" value="F:hydrolase activity"/>
    <property type="evidence" value="ECO:0007669"/>
    <property type="project" value="UniProtKB-KW"/>
</dbReference>
<dbReference type="InterPro" id="IPR029058">
    <property type="entry name" value="AB_hydrolase_fold"/>
</dbReference>
<dbReference type="Pfam" id="PF00561">
    <property type="entry name" value="Abhydrolase_1"/>
    <property type="match status" value="1"/>
</dbReference>
<dbReference type="Pfam" id="PF08386">
    <property type="entry name" value="Abhydrolase_4"/>
    <property type="match status" value="1"/>
</dbReference>
<evidence type="ECO:0000313" key="6">
    <source>
        <dbReference type="EMBL" id="EQC25647.1"/>
    </source>
</evidence>
<keyword evidence="7" id="KW-1185">Reference proteome</keyword>
<dbReference type="PANTHER" id="PTHR43248:SF25">
    <property type="entry name" value="AB HYDROLASE-1 DOMAIN-CONTAINING PROTEIN-RELATED"/>
    <property type="match status" value="1"/>
</dbReference>
<evidence type="ECO:0000259" key="5">
    <source>
        <dbReference type="Pfam" id="PF08386"/>
    </source>
</evidence>
<dbReference type="AlphaFoldDB" id="T0R826"/>
<keyword evidence="3" id="KW-0732">Signal</keyword>
<keyword evidence="2" id="KW-0378">Hydrolase</keyword>
<feature type="chain" id="PRO_5004570532" description="AB hydrolase-1 domain-containing protein" evidence="3">
    <location>
        <begin position="17"/>
        <end position="528"/>
    </location>
</feature>
<dbReference type="OrthoDB" id="425534at2759"/>
<evidence type="ECO:0000256" key="2">
    <source>
        <dbReference type="ARBA" id="ARBA00022801"/>
    </source>
</evidence>
<dbReference type="GeneID" id="19957229"/>